<feature type="chain" id="PRO_5035748062" description="Secreted protein" evidence="1">
    <location>
        <begin position="29"/>
        <end position="53"/>
    </location>
</feature>
<organism evidence="2 3">
    <name type="scientific">Ceratodon purpureus</name>
    <name type="common">Fire moss</name>
    <name type="synonym">Dicranum purpureum</name>
    <dbReference type="NCBI Taxonomy" id="3225"/>
    <lineage>
        <taxon>Eukaryota</taxon>
        <taxon>Viridiplantae</taxon>
        <taxon>Streptophyta</taxon>
        <taxon>Embryophyta</taxon>
        <taxon>Bryophyta</taxon>
        <taxon>Bryophytina</taxon>
        <taxon>Bryopsida</taxon>
        <taxon>Dicranidae</taxon>
        <taxon>Pseudoditrichales</taxon>
        <taxon>Ditrichaceae</taxon>
        <taxon>Ceratodon</taxon>
    </lineage>
</organism>
<dbReference type="EMBL" id="CM026431">
    <property type="protein sequence ID" value="KAG0560040.1"/>
    <property type="molecule type" value="Genomic_DNA"/>
</dbReference>
<gene>
    <name evidence="2" type="ORF">KC19_10G149800</name>
</gene>
<name>A0A8T0GM03_CERPU</name>
<keyword evidence="3" id="KW-1185">Reference proteome</keyword>
<reference evidence="2" key="1">
    <citation type="submission" date="2020-06" db="EMBL/GenBank/DDBJ databases">
        <title>WGS assembly of Ceratodon purpureus strain R40.</title>
        <authorList>
            <person name="Carey S.B."/>
            <person name="Jenkins J."/>
            <person name="Shu S."/>
            <person name="Lovell J.T."/>
            <person name="Sreedasyam A."/>
            <person name="Maumus F."/>
            <person name="Tiley G.P."/>
            <person name="Fernandez-Pozo N."/>
            <person name="Barry K."/>
            <person name="Chen C."/>
            <person name="Wang M."/>
            <person name="Lipzen A."/>
            <person name="Daum C."/>
            <person name="Saski C.A."/>
            <person name="Payton A.C."/>
            <person name="Mcbreen J.C."/>
            <person name="Conrad R.E."/>
            <person name="Kollar L.M."/>
            <person name="Olsson S."/>
            <person name="Huttunen S."/>
            <person name="Landis J.B."/>
            <person name="Wickett N.J."/>
            <person name="Johnson M.G."/>
            <person name="Rensing S.A."/>
            <person name="Grimwood J."/>
            <person name="Schmutz J."/>
            <person name="Mcdaniel S.F."/>
        </authorList>
    </citation>
    <scope>NUCLEOTIDE SEQUENCE</scope>
    <source>
        <strain evidence="2">R40</strain>
    </source>
</reference>
<feature type="signal peptide" evidence="1">
    <location>
        <begin position="1"/>
        <end position="28"/>
    </location>
</feature>
<sequence length="53" mass="6364">MFSVRIPVMRLLCLCRAFFSLFCNLCQLRNWQCDFRDCSSFFAKLTQRAESFL</sequence>
<protein>
    <recommendedName>
        <fullName evidence="4">Secreted protein</fullName>
    </recommendedName>
</protein>
<evidence type="ECO:0000256" key="1">
    <source>
        <dbReference type="SAM" id="SignalP"/>
    </source>
</evidence>
<evidence type="ECO:0000313" key="3">
    <source>
        <dbReference type="Proteomes" id="UP000822688"/>
    </source>
</evidence>
<comment type="caution">
    <text evidence="2">The sequence shown here is derived from an EMBL/GenBank/DDBJ whole genome shotgun (WGS) entry which is preliminary data.</text>
</comment>
<accession>A0A8T0GM03</accession>
<proteinExistence type="predicted"/>
<evidence type="ECO:0000313" key="2">
    <source>
        <dbReference type="EMBL" id="KAG0560040.1"/>
    </source>
</evidence>
<dbReference type="Proteomes" id="UP000822688">
    <property type="component" value="Chromosome 10"/>
</dbReference>
<evidence type="ECO:0008006" key="4">
    <source>
        <dbReference type="Google" id="ProtNLM"/>
    </source>
</evidence>
<dbReference type="AlphaFoldDB" id="A0A8T0GM03"/>
<keyword evidence="1" id="KW-0732">Signal</keyword>